<dbReference type="PANTHER" id="PTHR35024:SF4">
    <property type="entry name" value="POLYMER-FORMING CYTOSKELETAL PROTEIN"/>
    <property type="match status" value="1"/>
</dbReference>
<organism evidence="2 3">
    <name type="scientific">Alkalidesulfovibrio alkalitolerans DSM 16529</name>
    <dbReference type="NCBI Taxonomy" id="1121439"/>
    <lineage>
        <taxon>Bacteria</taxon>
        <taxon>Pseudomonadati</taxon>
        <taxon>Thermodesulfobacteriota</taxon>
        <taxon>Desulfovibrionia</taxon>
        <taxon>Desulfovibrionales</taxon>
        <taxon>Desulfovibrionaceae</taxon>
        <taxon>Alkalidesulfovibrio</taxon>
    </lineage>
</organism>
<dbReference type="Proteomes" id="UP000014975">
    <property type="component" value="Unassembled WGS sequence"/>
</dbReference>
<gene>
    <name evidence="2" type="ORF">dsat_0220</name>
</gene>
<dbReference type="PATRIC" id="fig|1121439.3.peg.1567"/>
<evidence type="ECO:0000313" key="3">
    <source>
        <dbReference type="Proteomes" id="UP000014975"/>
    </source>
</evidence>
<evidence type="ECO:0008006" key="4">
    <source>
        <dbReference type="Google" id="ProtNLM"/>
    </source>
</evidence>
<keyword evidence="3" id="KW-1185">Reference proteome</keyword>
<protein>
    <recommendedName>
        <fullName evidence="4">Polymer-forming cytoskeletal</fullName>
    </recommendedName>
</protein>
<name>S7UG68_9BACT</name>
<proteinExistence type="inferred from homology"/>
<dbReference type="InterPro" id="IPR007607">
    <property type="entry name" value="BacA/B"/>
</dbReference>
<sequence>MFGRKTMAKDEINAFLGAGTAYQGKLHFQGSVRIDGVFHGEVTSEGTLVVGQEADVQGTINVGQLVLSGRMTGEVHAREKIVLHRTANLQGCLFTPVLVVEEGAVVEGSITMNGSPKAETVAE</sequence>
<dbReference type="eggNOG" id="COG1664">
    <property type="taxonomic scope" value="Bacteria"/>
</dbReference>
<dbReference type="EMBL" id="ATHI01000026">
    <property type="protein sequence ID" value="EPR32779.1"/>
    <property type="molecule type" value="Genomic_DNA"/>
</dbReference>
<evidence type="ECO:0000256" key="1">
    <source>
        <dbReference type="ARBA" id="ARBA00044755"/>
    </source>
</evidence>
<dbReference type="STRING" id="1121439.dsat_0220"/>
<dbReference type="PANTHER" id="PTHR35024">
    <property type="entry name" value="HYPOTHETICAL CYTOSOLIC PROTEIN"/>
    <property type="match status" value="1"/>
</dbReference>
<dbReference type="AlphaFoldDB" id="S7UG68"/>
<reference evidence="2 3" key="1">
    <citation type="journal article" date="2013" name="Genome Announc.">
        <title>Draft genome sequences for three mercury-methylating, sulfate-reducing bacteria.</title>
        <authorList>
            <person name="Brown S.D."/>
            <person name="Hurt R.A.Jr."/>
            <person name="Gilmour C.C."/>
            <person name="Elias D.A."/>
        </authorList>
    </citation>
    <scope>NUCLEOTIDE SEQUENCE [LARGE SCALE GENOMIC DNA]</scope>
    <source>
        <strain evidence="2 3">DSM 16529</strain>
    </source>
</reference>
<evidence type="ECO:0000313" key="2">
    <source>
        <dbReference type="EMBL" id="EPR32779.1"/>
    </source>
</evidence>
<dbReference type="Pfam" id="PF04519">
    <property type="entry name" value="Bactofilin"/>
    <property type="match status" value="1"/>
</dbReference>
<comment type="caution">
    <text evidence="2">The sequence shown here is derived from an EMBL/GenBank/DDBJ whole genome shotgun (WGS) entry which is preliminary data.</text>
</comment>
<comment type="similarity">
    <text evidence="1">Belongs to the bactofilin family.</text>
</comment>
<accession>S7UG68</accession>